<keyword evidence="2" id="KW-1185">Reference proteome</keyword>
<reference evidence="1 2" key="1">
    <citation type="submission" date="2008-07" db="EMBL/GenBank/DDBJ databases">
        <authorList>
            <person name="El-Sayed N."/>
            <person name="Caler E."/>
            <person name="Inman J."/>
            <person name="Amedeo P."/>
            <person name="Hass B."/>
            <person name="Wortman J."/>
        </authorList>
    </citation>
    <scope>NUCLEOTIDE SEQUENCE [LARGE SCALE GENOMIC DNA]</scope>
    <source>
        <strain evidence="2">ATCC 50983 / TXsc</strain>
    </source>
</reference>
<organism evidence="2">
    <name type="scientific">Perkinsus marinus (strain ATCC 50983 / TXsc)</name>
    <dbReference type="NCBI Taxonomy" id="423536"/>
    <lineage>
        <taxon>Eukaryota</taxon>
        <taxon>Sar</taxon>
        <taxon>Alveolata</taxon>
        <taxon>Perkinsozoa</taxon>
        <taxon>Perkinsea</taxon>
        <taxon>Perkinsida</taxon>
        <taxon>Perkinsidae</taxon>
        <taxon>Perkinsus</taxon>
    </lineage>
</organism>
<dbReference type="AlphaFoldDB" id="C5L8H0"/>
<proteinExistence type="predicted"/>
<accession>C5L8H0</accession>
<name>C5L8H0_PERM5</name>
<evidence type="ECO:0000313" key="1">
    <source>
        <dbReference type="EMBL" id="EER06959.1"/>
    </source>
</evidence>
<dbReference type="GeneID" id="9059163"/>
<gene>
    <name evidence="1" type="ORF">Pmar_PMAR016373</name>
</gene>
<protein>
    <submittedName>
        <fullName evidence="1">Uncharacterized protein</fullName>
    </submittedName>
</protein>
<evidence type="ECO:0000313" key="2">
    <source>
        <dbReference type="Proteomes" id="UP000007800"/>
    </source>
</evidence>
<dbReference type="InParanoid" id="C5L8H0"/>
<dbReference type="EMBL" id="GG680162">
    <property type="protein sequence ID" value="EER06959.1"/>
    <property type="molecule type" value="Genomic_DNA"/>
</dbReference>
<dbReference type="RefSeq" id="XP_002775143.1">
    <property type="nucleotide sequence ID" value="XM_002775097.1"/>
</dbReference>
<sequence length="319" mass="36029">MVIDEVVTVFDSMLMATEQALRDLRGEAGLFGNIHMNFVSDPLQLQDAHPERYGDYKDLEVGPVWDCQIWKLMPLRTYFLKSFNRGSAITGCIRPGRRGRRPLPYPAEGPDIPFTEFLAEIRGMQSGTKLSESAKALAVAIRDVEGEHEEEWTAVTISRGTANRINKQHIGAIPGTPVTFNAGISDHRPPAEDEDIGVIGIPLVVKLKLGCRIVFTKNCRGAALTCHKLLGSTLKYIVIDLSKDDEYKSPHTVHIDIERRLRTERLTKKLVFSPSAKKFDEFCREHDRLKVLHDRQVSSMKFIMLKSAFFTESDPGRFF</sequence>
<dbReference type="Proteomes" id="UP000007800">
    <property type="component" value="Unassembled WGS sequence"/>
</dbReference>